<gene>
    <name evidence="1" type="ORF">AA0115_g10911</name>
</gene>
<reference evidence="1" key="1">
    <citation type="submission" date="2017-10" db="EMBL/GenBank/DDBJ databases">
        <authorList>
            <person name="Armitage A.D."/>
            <person name="Barbara D.J."/>
            <person name="Woodhall J.W."/>
            <person name="Sreenivasaprasad S."/>
            <person name="Lane C.R."/>
            <person name="Clarkson J.P."/>
            <person name="Harrison R.J."/>
        </authorList>
    </citation>
    <scope>NUCLEOTIDE SEQUENCE</scope>
    <source>
        <strain evidence="1">FERA 1164</strain>
    </source>
</reference>
<organism evidence="1 2">
    <name type="scientific">Alternaria tenuissima</name>
    <dbReference type="NCBI Taxonomy" id="119927"/>
    <lineage>
        <taxon>Eukaryota</taxon>
        <taxon>Fungi</taxon>
        <taxon>Dikarya</taxon>
        <taxon>Ascomycota</taxon>
        <taxon>Pezizomycotina</taxon>
        <taxon>Dothideomycetes</taxon>
        <taxon>Pleosporomycetidae</taxon>
        <taxon>Pleosporales</taxon>
        <taxon>Pleosporineae</taxon>
        <taxon>Pleosporaceae</taxon>
        <taxon>Alternaria</taxon>
        <taxon>Alternaria sect. Alternaria</taxon>
        <taxon>Alternaria alternata complex</taxon>
    </lineage>
</organism>
<comment type="caution">
    <text evidence="1">The sequence shown here is derived from an EMBL/GenBank/DDBJ whole genome shotgun (WGS) entry which is preliminary data.</text>
</comment>
<protein>
    <recommendedName>
        <fullName evidence="3">Pectate lyase</fullName>
    </recommendedName>
</protein>
<sequence length="45" mass="4410">MNTFVSSGKLGGADTAFISTVKGQPIASASAASTNIKNLAGVGRI</sequence>
<reference evidence="1" key="2">
    <citation type="journal article" date="2019" name="bioRxiv">
        <title>Genomics, evolutionary history and diagnostics of the Alternaria alternata species group including apple and Asian pear pathotypes.</title>
        <authorList>
            <person name="Armitage A.D."/>
            <person name="Cockerton H.M."/>
            <person name="Sreenivasaprasad S."/>
            <person name="Woodhall J.W."/>
            <person name="Lane C.R."/>
            <person name="Harrison R.J."/>
            <person name="Clarkson J.P."/>
        </authorList>
    </citation>
    <scope>NUCLEOTIDE SEQUENCE</scope>
    <source>
        <strain evidence="1">FERA 1164</strain>
    </source>
</reference>
<accession>A0AB37W7X3</accession>
<name>A0AB37W7X3_9PLEO</name>
<dbReference type="AlphaFoldDB" id="A0AB37W7X3"/>
<evidence type="ECO:0000313" key="2">
    <source>
        <dbReference type="Proteomes" id="UP000292340"/>
    </source>
</evidence>
<evidence type="ECO:0000313" key="1">
    <source>
        <dbReference type="EMBL" id="RYN19117.1"/>
    </source>
</evidence>
<evidence type="ECO:0008006" key="3">
    <source>
        <dbReference type="Google" id="ProtNLM"/>
    </source>
</evidence>
<proteinExistence type="predicted"/>
<dbReference type="EMBL" id="PDXB01000045">
    <property type="protein sequence ID" value="RYN19117.1"/>
    <property type="molecule type" value="Genomic_DNA"/>
</dbReference>
<dbReference type="Proteomes" id="UP000292340">
    <property type="component" value="Unassembled WGS sequence"/>
</dbReference>